<dbReference type="Pfam" id="PF17965">
    <property type="entry name" value="MucBP_2"/>
    <property type="match status" value="1"/>
</dbReference>
<evidence type="ECO:0000313" key="8">
    <source>
        <dbReference type="Proteomes" id="UP000784700"/>
    </source>
</evidence>
<dbReference type="InterPro" id="IPR041558">
    <property type="entry name" value="MucBP_2"/>
</dbReference>
<evidence type="ECO:0008006" key="9">
    <source>
        <dbReference type="Google" id="ProtNLM"/>
    </source>
</evidence>
<dbReference type="Gene3D" id="2.60.40.4300">
    <property type="match status" value="1"/>
</dbReference>
<dbReference type="InterPro" id="IPR041495">
    <property type="entry name" value="Mub_B2"/>
</dbReference>
<dbReference type="Pfam" id="PF19258">
    <property type="entry name" value="KxYKxGKxW_sig"/>
    <property type="match status" value="1"/>
</dbReference>
<feature type="transmembrane region" description="Helical" evidence="3">
    <location>
        <begin position="21"/>
        <end position="39"/>
    </location>
</feature>
<feature type="compositionally biased region" description="Basic and acidic residues" evidence="2">
    <location>
        <begin position="122"/>
        <end position="133"/>
    </location>
</feature>
<organism evidence="7 8">
    <name type="scientific">Apilactobacillus micheneri</name>
    <dbReference type="NCBI Taxonomy" id="1899430"/>
    <lineage>
        <taxon>Bacteria</taxon>
        <taxon>Bacillati</taxon>
        <taxon>Bacillota</taxon>
        <taxon>Bacilli</taxon>
        <taxon>Lactobacillales</taxon>
        <taxon>Lactobacillaceae</taxon>
        <taxon>Apilactobacillus</taxon>
    </lineage>
</organism>
<evidence type="ECO:0000256" key="2">
    <source>
        <dbReference type="SAM" id="MobiDB-lite"/>
    </source>
</evidence>
<feature type="compositionally biased region" description="Low complexity" evidence="2">
    <location>
        <begin position="189"/>
        <end position="209"/>
    </location>
</feature>
<dbReference type="InterPro" id="IPR044081">
    <property type="entry name" value="DUF5776"/>
</dbReference>
<feature type="domain" description="Mucin binding" evidence="4">
    <location>
        <begin position="656"/>
        <end position="723"/>
    </location>
</feature>
<reference evidence="7" key="1">
    <citation type="submission" date="2018-08" db="EMBL/GenBank/DDBJ databases">
        <title>Comparative genomics of wild bee and flower associated Lactobacillus reveals potential adaptation to the bee host.</title>
        <authorList>
            <person name="Vuong H.Q."/>
            <person name="Mcfrederick Q.S."/>
        </authorList>
    </citation>
    <scope>NUCLEOTIDE SEQUENCE</scope>
    <source>
        <strain evidence="7">HV_63</strain>
    </source>
</reference>
<feature type="compositionally biased region" description="Low complexity" evidence="2">
    <location>
        <begin position="832"/>
        <end position="876"/>
    </location>
</feature>
<feature type="domain" description="Mub B2-like" evidence="5">
    <location>
        <begin position="727"/>
        <end position="823"/>
    </location>
</feature>
<proteinExistence type="predicted"/>
<dbReference type="GeneID" id="58107838"/>
<dbReference type="InterPro" id="IPR022263">
    <property type="entry name" value="KxYKxGKxW"/>
</dbReference>
<dbReference type="AlphaFoldDB" id="A0A9Q8INI4"/>
<evidence type="ECO:0000259" key="5">
    <source>
        <dbReference type="Pfam" id="PF17966"/>
    </source>
</evidence>
<evidence type="ECO:0000256" key="1">
    <source>
        <dbReference type="ARBA" id="ARBA00022729"/>
    </source>
</evidence>
<sequence length="1054" mass="117852">MRRKNELYNYKIHYKMYKSGKSWAFLAMFVGSLMCAGFYDNNAYAKENNGSPNGQFNQFDSLHSTGRTEQVDKSESPHPVTGTVKTEQVDKSGSTSPDAGAGRTEQVDKSGSTPLVDGSVKTTKDVKDSHDSFPKQSNNLEVKTDKTPVLASGKASSESLQTNQVENNVTNKTTTEPNNTVAQSNVTDSTSLSTPSSSANPLSSNNVKQNYNLTLSNNNQTNLKNFNVNVNVSQPSQVNNVLYDKNIFNETTDGQGNYKFVASQYPPVQSNIVFQLATNSSENNGKIQPINITGNYNYNNGNNINLNPQTYYVMNNAIGSGKAGSGGDPTYLTQGYQFPQAFEHSKYAKADNANIGSDYNAVHQFFDVNKSQTDDGQYYQTFMAVANNNPTTLGLSSNNYKIDTSATRAIVATDNYYYVMDHNGDTSIYIRNYGKPSDGNPVSNADLLNNPDIQKNEPKINWDVFNDNQVDISRANQFGKYYYLINHVLINVQNKQEALATSVPVQSTSTYNDGKGLTDPLNHVGKFIDLPEGYTSGNPFISGVSDKTINLTDANPTYQWSPYDDINNGLVTASAYDSSAPAATKYNSLMIKATSSDLPANNIFTTPDTYQVTYNIVPDGEGHAKDMYGNSVPINPNFTFQPITQTITVRKTVSSYINYYDDTSKQILKTDTVSGNADSTINYSPDESILTNPNFKVISNPFNGTPSIKMDNNNDIYTYHLVHNISNTTEQKIVTSIVKYQDQNGKTLAPENDQQIVFSRNKIYDPVLNNTTYSTWSATSNTFKPVSSPIISGYLPDKDVIGAIDNVGVNSSDIMNYVTYKPVTNNNSHGESNTTSNSVVINNSSNNFNNSGEIENNNNLNNGSSSNHESYNNNHLSNSHKYVLNKKVKKHIKKSLFGKRIYAIKGLNMYRKNYFTYRYKIRGFKKHIRINRPMFKVIDYAKSSKGHLRYKVIMINPYTNQIEKKHHNHVGYITANTHYVLPLYYEKNIKRVRVIAKGLNEYRHINLTGKVRGYKHNSIFKVKSVNKMGTFYRLRLFNGNYITANKRYVKFIKH</sequence>
<dbReference type="Proteomes" id="UP000784700">
    <property type="component" value="Unassembled WGS sequence"/>
</dbReference>
<keyword evidence="3" id="KW-1133">Transmembrane helix</keyword>
<feature type="region of interest" description="Disordered" evidence="2">
    <location>
        <begin position="825"/>
        <end position="876"/>
    </location>
</feature>
<feature type="domain" description="DUF5776" evidence="6">
    <location>
        <begin position="984"/>
        <end position="1049"/>
    </location>
</feature>
<evidence type="ECO:0000313" key="7">
    <source>
        <dbReference type="EMBL" id="TPR46253.1"/>
    </source>
</evidence>
<evidence type="ECO:0000256" key="3">
    <source>
        <dbReference type="SAM" id="Phobius"/>
    </source>
</evidence>
<feature type="compositionally biased region" description="Low complexity" evidence="2">
    <location>
        <begin position="161"/>
        <end position="180"/>
    </location>
</feature>
<comment type="caution">
    <text evidence="7">The sequence shown here is derived from an EMBL/GenBank/DDBJ whole genome shotgun (WGS) entry which is preliminary data.</text>
</comment>
<protein>
    <recommendedName>
        <fullName evidence="9">DUF5776 domain-containing protein</fullName>
    </recommendedName>
</protein>
<dbReference type="NCBIfam" id="TIGR03715">
    <property type="entry name" value="KxYKxGKxW"/>
    <property type="match status" value="1"/>
</dbReference>
<gene>
    <name evidence="7" type="ORF">DY130_01685</name>
</gene>
<accession>A0A9Q8INI4</accession>
<dbReference type="RefSeq" id="WP_140936161.1">
    <property type="nucleotide sequence ID" value="NZ_QUBF01000001.1"/>
</dbReference>
<dbReference type="EMBL" id="QUBG01000001">
    <property type="protein sequence ID" value="TPR46253.1"/>
    <property type="molecule type" value="Genomic_DNA"/>
</dbReference>
<name>A0A9Q8INI4_9LACO</name>
<evidence type="ECO:0000259" key="4">
    <source>
        <dbReference type="Pfam" id="PF17965"/>
    </source>
</evidence>
<dbReference type="Gene3D" id="3.10.20.470">
    <property type="match status" value="1"/>
</dbReference>
<keyword evidence="3" id="KW-0812">Transmembrane</keyword>
<dbReference type="Pfam" id="PF19087">
    <property type="entry name" value="DUF5776"/>
    <property type="match status" value="1"/>
</dbReference>
<feature type="compositionally biased region" description="Polar residues" evidence="2">
    <location>
        <begin position="83"/>
        <end position="97"/>
    </location>
</feature>
<keyword evidence="3" id="KW-0472">Membrane</keyword>
<feature type="compositionally biased region" description="Polar residues" evidence="2">
    <location>
        <begin position="50"/>
        <end position="68"/>
    </location>
</feature>
<evidence type="ECO:0000259" key="6">
    <source>
        <dbReference type="Pfam" id="PF19087"/>
    </source>
</evidence>
<feature type="region of interest" description="Disordered" evidence="2">
    <location>
        <begin position="50"/>
        <end position="209"/>
    </location>
</feature>
<dbReference type="Pfam" id="PF17966">
    <property type="entry name" value="Muc_B2"/>
    <property type="match status" value="1"/>
</dbReference>
<keyword evidence="1" id="KW-0732">Signal</keyword>